<proteinExistence type="predicted"/>
<organism evidence="2 3">
    <name type="scientific">Piscinibacterium candidicorallinum</name>
    <dbReference type="NCBI Taxonomy" id="1793872"/>
    <lineage>
        <taxon>Bacteria</taxon>
        <taxon>Pseudomonadati</taxon>
        <taxon>Pseudomonadota</taxon>
        <taxon>Betaproteobacteria</taxon>
        <taxon>Burkholderiales</taxon>
        <taxon>Piscinibacterium</taxon>
    </lineage>
</organism>
<feature type="transmembrane region" description="Helical" evidence="1">
    <location>
        <begin position="174"/>
        <end position="191"/>
    </location>
</feature>
<keyword evidence="1" id="KW-0812">Transmembrane</keyword>
<evidence type="ECO:0000256" key="1">
    <source>
        <dbReference type="SAM" id="Phobius"/>
    </source>
</evidence>
<accession>A0ABV7H7M0</accession>
<feature type="transmembrane region" description="Helical" evidence="1">
    <location>
        <begin position="198"/>
        <end position="223"/>
    </location>
</feature>
<evidence type="ECO:0000313" key="2">
    <source>
        <dbReference type="EMBL" id="MFC3148450.1"/>
    </source>
</evidence>
<dbReference type="InterPro" id="IPR025495">
    <property type="entry name" value="DUF4386"/>
</dbReference>
<dbReference type="RefSeq" id="WP_377304434.1">
    <property type="nucleotide sequence ID" value="NZ_CP180191.1"/>
</dbReference>
<name>A0ABV7H7M0_9BURK</name>
<evidence type="ECO:0000313" key="3">
    <source>
        <dbReference type="Proteomes" id="UP001595556"/>
    </source>
</evidence>
<comment type="caution">
    <text evidence="2">The sequence shown here is derived from an EMBL/GenBank/DDBJ whole genome shotgun (WGS) entry which is preliminary data.</text>
</comment>
<sequence>MSSLPILSIRPAAVAASPATDTPAASAARPLTTARRLGAWALLLFPLIVQVPFGILSASFHYPEVLRAPAADALRTFYGAGPGLVWVWYAYAMSIGVFAFGLLALDRDDPRMRTATLVGLASALVQWIALARWTFLVPMLARLHAFASPADAAGIEQLFAAQHQLLGVGLGEHLGQMLMAAWTILMVRAVAQPAWLKAAGWLAATLFMVGLSEQLGTAIGFGVGPLAHAPMAAFIVWSLWLMGLGVRLLRRG</sequence>
<gene>
    <name evidence="2" type="ORF">ACFOEN_12535</name>
</gene>
<reference evidence="3" key="1">
    <citation type="journal article" date="2019" name="Int. J. Syst. Evol. Microbiol.">
        <title>The Global Catalogue of Microorganisms (GCM) 10K type strain sequencing project: providing services to taxonomists for standard genome sequencing and annotation.</title>
        <authorList>
            <consortium name="The Broad Institute Genomics Platform"/>
            <consortium name="The Broad Institute Genome Sequencing Center for Infectious Disease"/>
            <person name="Wu L."/>
            <person name="Ma J."/>
        </authorList>
    </citation>
    <scope>NUCLEOTIDE SEQUENCE [LARGE SCALE GENOMIC DNA]</scope>
    <source>
        <strain evidence="3">KCTC 52168</strain>
    </source>
</reference>
<keyword evidence="1" id="KW-0472">Membrane</keyword>
<feature type="transmembrane region" description="Helical" evidence="1">
    <location>
        <begin position="83"/>
        <end position="105"/>
    </location>
</feature>
<keyword evidence="3" id="KW-1185">Reference proteome</keyword>
<feature type="transmembrane region" description="Helical" evidence="1">
    <location>
        <begin position="229"/>
        <end position="249"/>
    </location>
</feature>
<keyword evidence="1" id="KW-1133">Transmembrane helix</keyword>
<feature type="transmembrane region" description="Helical" evidence="1">
    <location>
        <begin position="117"/>
        <end position="135"/>
    </location>
</feature>
<dbReference type="Pfam" id="PF14329">
    <property type="entry name" value="DUF4386"/>
    <property type="match status" value="1"/>
</dbReference>
<feature type="transmembrane region" description="Helical" evidence="1">
    <location>
        <begin position="39"/>
        <end position="63"/>
    </location>
</feature>
<protein>
    <submittedName>
        <fullName evidence="2">DUF4386 family protein</fullName>
    </submittedName>
</protein>
<dbReference type="Proteomes" id="UP001595556">
    <property type="component" value="Unassembled WGS sequence"/>
</dbReference>
<dbReference type="EMBL" id="JBHRTI010000007">
    <property type="protein sequence ID" value="MFC3148450.1"/>
    <property type="molecule type" value="Genomic_DNA"/>
</dbReference>